<dbReference type="GO" id="GO:0030042">
    <property type="term" value="P:actin filament depolymerization"/>
    <property type="evidence" value="ECO:0007669"/>
    <property type="project" value="TreeGrafter"/>
</dbReference>
<dbReference type="SUPFAM" id="SSF50978">
    <property type="entry name" value="WD40 repeat-like"/>
    <property type="match status" value="1"/>
</dbReference>
<organism evidence="5 6">
    <name type="scientific">Lymnaea stagnalis</name>
    <name type="common">Great pond snail</name>
    <name type="synonym">Helix stagnalis</name>
    <dbReference type="NCBI Taxonomy" id="6523"/>
    <lineage>
        <taxon>Eukaryota</taxon>
        <taxon>Metazoa</taxon>
        <taxon>Spiralia</taxon>
        <taxon>Lophotrochozoa</taxon>
        <taxon>Mollusca</taxon>
        <taxon>Gastropoda</taxon>
        <taxon>Heterobranchia</taxon>
        <taxon>Euthyneura</taxon>
        <taxon>Panpulmonata</taxon>
        <taxon>Hygrophila</taxon>
        <taxon>Lymnaeoidea</taxon>
        <taxon>Lymnaeidae</taxon>
        <taxon>Lymnaea</taxon>
    </lineage>
</organism>
<keyword evidence="1 4" id="KW-0853">WD repeat</keyword>
<reference evidence="5 6" key="1">
    <citation type="submission" date="2024-04" db="EMBL/GenBank/DDBJ databases">
        <authorList>
            <consortium name="Genoscope - CEA"/>
            <person name="William W."/>
        </authorList>
    </citation>
    <scope>NUCLEOTIDE SEQUENCE [LARGE SCALE GENOMIC DNA]</scope>
</reference>
<dbReference type="Proteomes" id="UP001497497">
    <property type="component" value="Unassembled WGS sequence"/>
</dbReference>
<evidence type="ECO:0000256" key="1">
    <source>
        <dbReference type="ARBA" id="ARBA00022574"/>
    </source>
</evidence>
<feature type="repeat" description="WD" evidence="4">
    <location>
        <begin position="231"/>
        <end position="272"/>
    </location>
</feature>
<dbReference type="EMBL" id="CAXITT010000064">
    <property type="protein sequence ID" value="CAL1530211.1"/>
    <property type="molecule type" value="Genomic_DNA"/>
</dbReference>
<dbReference type="InterPro" id="IPR001680">
    <property type="entry name" value="WD40_rpt"/>
</dbReference>
<dbReference type="InterPro" id="IPR015943">
    <property type="entry name" value="WD40/YVTN_repeat-like_dom_sf"/>
</dbReference>
<dbReference type="GO" id="GO:0040011">
    <property type="term" value="P:locomotion"/>
    <property type="evidence" value="ECO:0007669"/>
    <property type="project" value="TreeGrafter"/>
</dbReference>
<evidence type="ECO:0000256" key="4">
    <source>
        <dbReference type="PROSITE-ProRule" id="PRU00221"/>
    </source>
</evidence>
<sequence>MTTFSLRNTLASLPRTTRGQAIVINGDPKGENFLYCNGSNVFIRNIKNPAVCEVYSEHSKETTLAKYSPSRFYIASADKEGKVRIWDTVNKEHVLKIEHAALGGPVKDLDWTMDSQKLCVVGEGREIFGRVFSFDSGNSVGEISGHSKPINSVAIRQGRPMKIVTGSEDFSVIFYEGPPFKFKCSKTEHQNFVNCVRYSPDGEKFISGGADGKLYIYDGKTSDLTGELGAPKAHSGGIYSMCFSPDGKKLLTVSGDKTAKIWNIDGNSVEAEFVMGTQVNDMQVGCLWQGETILTVSLSGYINYLDVSNPSQPSKIIKGHNKPVMALAVGNSKFYTASSDGLIISWNPTTGENDDVKGKGHTNQVTDMVLDGDYLVSVAMDDTIRFTPTSGLAYSNDTLKLESQPRSVDSKNGVAVVACLHHVSILNLPKRLLLFFFFFNFLNSLSKTQLHIYKLSNGTLTETKTEEALEVMALDYSPDGAWLAFGAKNKISLLNVEDWKA</sequence>
<accession>A0AAV2HBQ4</accession>
<dbReference type="PROSITE" id="PS00678">
    <property type="entry name" value="WD_REPEATS_1"/>
    <property type="match status" value="1"/>
</dbReference>
<protein>
    <recommendedName>
        <fullName evidence="7">Actin-interacting protein 1</fullName>
    </recommendedName>
</protein>
<evidence type="ECO:0008006" key="7">
    <source>
        <dbReference type="Google" id="ProtNLM"/>
    </source>
</evidence>
<dbReference type="InterPro" id="IPR019775">
    <property type="entry name" value="WD40_repeat_CS"/>
</dbReference>
<proteinExistence type="inferred from homology"/>
<feature type="repeat" description="WD" evidence="4">
    <location>
        <begin position="55"/>
        <end position="96"/>
    </location>
</feature>
<dbReference type="PANTHER" id="PTHR19856">
    <property type="entry name" value="WD-REPEATCONTAINING PROTEIN WDR1"/>
    <property type="match status" value="1"/>
</dbReference>
<evidence type="ECO:0000256" key="3">
    <source>
        <dbReference type="ARBA" id="ARBA00038366"/>
    </source>
</evidence>
<dbReference type="PROSITE" id="PS50294">
    <property type="entry name" value="WD_REPEATS_REGION"/>
    <property type="match status" value="3"/>
</dbReference>
<dbReference type="PANTHER" id="PTHR19856:SF0">
    <property type="entry name" value="WD REPEAT-CONTAINING PROTEIN 1"/>
    <property type="match status" value="1"/>
</dbReference>
<dbReference type="Pfam" id="PF00400">
    <property type="entry name" value="WD40"/>
    <property type="match status" value="6"/>
</dbReference>
<dbReference type="InterPro" id="IPR036322">
    <property type="entry name" value="WD40_repeat_dom_sf"/>
</dbReference>
<keyword evidence="6" id="KW-1185">Reference proteome</keyword>
<evidence type="ECO:0000313" key="5">
    <source>
        <dbReference type="EMBL" id="CAL1530211.1"/>
    </source>
</evidence>
<name>A0AAV2HBQ4_LYMST</name>
<gene>
    <name evidence="5" type="ORF">GSLYS_00004344001</name>
</gene>
<dbReference type="PROSITE" id="PS50082">
    <property type="entry name" value="WD_REPEATS_2"/>
    <property type="match status" value="3"/>
</dbReference>
<keyword evidence="2" id="KW-0677">Repeat</keyword>
<dbReference type="SUPFAM" id="SSF69322">
    <property type="entry name" value="Tricorn protease domain 2"/>
    <property type="match status" value="1"/>
</dbReference>
<dbReference type="AlphaFoldDB" id="A0AAV2HBQ4"/>
<feature type="non-terminal residue" evidence="5">
    <location>
        <position position="501"/>
    </location>
</feature>
<comment type="caution">
    <text evidence="5">The sequence shown here is derived from an EMBL/GenBank/DDBJ whole genome shotgun (WGS) entry which is preliminary data.</text>
</comment>
<feature type="repeat" description="WD" evidence="4">
    <location>
        <begin position="186"/>
        <end position="227"/>
    </location>
</feature>
<evidence type="ECO:0000256" key="2">
    <source>
        <dbReference type="ARBA" id="ARBA00022737"/>
    </source>
</evidence>
<dbReference type="CDD" id="cd00200">
    <property type="entry name" value="WD40"/>
    <property type="match status" value="1"/>
</dbReference>
<dbReference type="GO" id="GO:0051015">
    <property type="term" value="F:actin filament binding"/>
    <property type="evidence" value="ECO:0007669"/>
    <property type="project" value="TreeGrafter"/>
</dbReference>
<dbReference type="Gene3D" id="2.130.10.10">
    <property type="entry name" value="YVTN repeat-like/Quinoprotein amine dehydrogenase"/>
    <property type="match status" value="2"/>
</dbReference>
<comment type="similarity">
    <text evidence="3">Belongs to the WD repeat AIP1 family.</text>
</comment>
<evidence type="ECO:0000313" key="6">
    <source>
        <dbReference type="Proteomes" id="UP001497497"/>
    </source>
</evidence>
<dbReference type="SMART" id="SM00320">
    <property type="entry name" value="WD40"/>
    <property type="match status" value="7"/>
</dbReference>
<dbReference type="GO" id="GO:0030864">
    <property type="term" value="C:cortical actin cytoskeleton"/>
    <property type="evidence" value="ECO:0007669"/>
    <property type="project" value="TreeGrafter"/>
</dbReference>
<dbReference type="FunFam" id="2.130.10.10:FF:000102">
    <property type="entry name" value="Actin-interacting protein 1"/>
    <property type="match status" value="1"/>
</dbReference>